<dbReference type="EMBL" id="ABAZXH010000011">
    <property type="protein sequence ID" value="EHR3607884.1"/>
    <property type="molecule type" value="Genomic_DNA"/>
</dbReference>
<evidence type="ECO:0000313" key="2">
    <source>
        <dbReference type="Proteomes" id="UP000695419"/>
    </source>
</evidence>
<sequence>QQGYEDTMLAMEHIRKPLAARQALTRSEAVLQKSLDITEEADLALRNAMARIK</sequence>
<evidence type="ECO:0008006" key="3">
    <source>
        <dbReference type="Google" id="ProtNLM"/>
    </source>
</evidence>
<dbReference type="Proteomes" id="UP000695419">
    <property type="component" value="Unassembled WGS sequence"/>
</dbReference>
<protein>
    <recommendedName>
        <fullName evidence="3">Phospholipase</fullName>
    </recommendedName>
</protein>
<gene>
    <name evidence="1" type="ORF">KTM58_003060</name>
</gene>
<proteinExistence type="predicted"/>
<reference evidence="1" key="1">
    <citation type="submission" date="2021-06" db="EMBL/GenBank/DDBJ databases">
        <authorList>
            <consortium name="GenomeTrakr network: Whole genome sequencing for foodborne pathogen traceback"/>
        </authorList>
    </citation>
    <scope>NUCLEOTIDE SEQUENCE</scope>
    <source>
        <strain evidence="1">RM7481</strain>
    </source>
</reference>
<name>A0A9P2PVC3_ECOLX</name>
<accession>A0A9P2PVC3</accession>
<evidence type="ECO:0000313" key="1">
    <source>
        <dbReference type="EMBL" id="EHR3607884.1"/>
    </source>
</evidence>
<dbReference type="AlphaFoldDB" id="A0A9P2PVC3"/>
<feature type="non-terminal residue" evidence="1">
    <location>
        <position position="1"/>
    </location>
</feature>
<comment type="caution">
    <text evidence="1">The sequence shown here is derived from an EMBL/GenBank/DDBJ whole genome shotgun (WGS) entry which is preliminary data.</text>
</comment>
<organism evidence="1 2">
    <name type="scientific">Escherichia coli O157</name>
    <dbReference type="NCBI Taxonomy" id="1045010"/>
    <lineage>
        <taxon>Bacteria</taxon>
        <taxon>Pseudomonadati</taxon>
        <taxon>Pseudomonadota</taxon>
        <taxon>Gammaproteobacteria</taxon>
        <taxon>Enterobacterales</taxon>
        <taxon>Enterobacteriaceae</taxon>
        <taxon>Escherichia</taxon>
    </lineage>
</organism>